<evidence type="ECO:0000256" key="9">
    <source>
        <dbReference type="SAM" id="Phobius"/>
    </source>
</evidence>
<feature type="transmembrane region" description="Helical" evidence="9">
    <location>
        <begin position="642"/>
        <end position="660"/>
    </location>
</feature>
<dbReference type="Pfam" id="PF25601">
    <property type="entry name" value="AAA_lid_14"/>
    <property type="match status" value="1"/>
</dbReference>
<keyword evidence="5" id="KW-0067">ATP-binding</keyword>
<dbReference type="InterPro" id="IPR027417">
    <property type="entry name" value="P-loop_NTPase"/>
</dbReference>
<feature type="transmembrane region" description="Helical" evidence="9">
    <location>
        <begin position="590"/>
        <end position="607"/>
    </location>
</feature>
<dbReference type="PANTHER" id="PTHR30224:SF4">
    <property type="entry name" value="ELECTRON TRANSPORT PROTEIN YCCM-RELATED"/>
    <property type="match status" value="1"/>
</dbReference>
<dbReference type="OrthoDB" id="9771372at2"/>
<evidence type="ECO:0000313" key="12">
    <source>
        <dbReference type="EMBL" id="PSJ05993.1"/>
    </source>
</evidence>
<dbReference type="Gene3D" id="3.40.50.300">
    <property type="entry name" value="P-loop containing nucleotide triphosphate hydrolases"/>
    <property type="match status" value="1"/>
</dbReference>
<dbReference type="GO" id="GO:0051536">
    <property type="term" value="F:iron-sulfur cluster binding"/>
    <property type="evidence" value="ECO:0007669"/>
    <property type="project" value="UniProtKB-KW"/>
</dbReference>
<protein>
    <submittedName>
        <fullName evidence="12">4Fe-4S binding protein</fullName>
    </submittedName>
</protein>
<keyword evidence="7" id="KW-0411">Iron-sulfur</keyword>
<comment type="subcellular location">
    <subcellularLocation>
        <location evidence="1">Cell membrane</location>
    </subcellularLocation>
</comment>
<dbReference type="SUPFAM" id="SSF52540">
    <property type="entry name" value="P-loop containing nucleoside triphosphate hydrolases"/>
    <property type="match status" value="1"/>
</dbReference>
<evidence type="ECO:0000256" key="1">
    <source>
        <dbReference type="ARBA" id="ARBA00004236"/>
    </source>
</evidence>
<dbReference type="InterPro" id="IPR052378">
    <property type="entry name" value="NosR_regulator"/>
</dbReference>
<dbReference type="EMBL" id="PXXO01000005">
    <property type="protein sequence ID" value="PSJ05993.1"/>
    <property type="molecule type" value="Genomic_DNA"/>
</dbReference>
<feature type="transmembrane region" description="Helical" evidence="9">
    <location>
        <begin position="374"/>
        <end position="393"/>
    </location>
</feature>
<dbReference type="InterPro" id="IPR017896">
    <property type="entry name" value="4Fe4S_Fe-S-bd"/>
</dbReference>
<evidence type="ECO:0000256" key="4">
    <source>
        <dbReference type="ARBA" id="ARBA00022741"/>
    </source>
</evidence>
<evidence type="ECO:0000259" key="10">
    <source>
        <dbReference type="PROSITE" id="PS50045"/>
    </source>
</evidence>
<evidence type="ECO:0000256" key="5">
    <source>
        <dbReference type="ARBA" id="ARBA00022840"/>
    </source>
</evidence>
<keyword evidence="9" id="KW-0812">Transmembrane</keyword>
<dbReference type="AlphaFoldDB" id="A0A2P7MXN5"/>
<feature type="transmembrane region" description="Helical" evidence="9">
    <location>
        <begin position="283"/>
        <end position="303"/>
    </location>
</feature>
<feature type="domain" description="Sigma-54 factor interaction" evidence="10">
    <location>
        <begin position="28"/>
        <end position="235"/>
    </location>
</feature>
<feature type="domain" description="4Fe-4S ferredoxin-type" evidence="11">
    <location>
        <begin position="484"/>
        <end position="514"/>
    </location>
</feature>
<comment type="caution">
    <text evidence="12">The sequence shown here is derived from an EMBL/GenBank/DDBJ whole genome shotgun (WGS) entry which is preliminary data.</text>
</comment>
<organism evidence="12 13">
    <name type="scientific">Cyanobium usitatum str. Tous</name>
    <dbReference type="NCBI Taxonomy" id="2116684"/>
    <lineage>
        <taxon>Bacteria</taxon>
        <taxon>Bacillati</taxon>
        <taxon>Cyanobacteriota</taxon>
        <taxon>Cyanophyceae</taxon>
        <taxon>Synechococcales</taxon>
        <taxon>Prochlorococcaceae</taxon>
        <taxon>Cyanobium</taxon>
    </lineage>
</organism>
<feature type="transmembrane region" description="Helical" evidence="9">
    <location>
        <begin position="323"/>
        <end position="348"/>
    </location>
</feature>
<reference evidence="12 13" key="1">
    <citation type="journal article" date="2018" name="Environ. Microbiol.">
        <title>Ecological and genomic features of two widespread freshwater picocyanobacteria.</title>
        <authorList>
            <person name="Cabello-Yeves P.J."/>
            <person name="Picazo A."/>
            <person name="Camacho A."/>
            <person name="Callieri C."/>
            <person name="Rosselli R."/>
            <person name="Roda-Garcia J.J."/>
            <person name="Coutinho F.H."/>
            <person name="Rodriguez-Valera F."/>
        </authorList>
    </citation>
    <scope>NUCLEOTIDE SEQUENCE [LARGE SCALE GENOMIC DNA]</scope>
    <source>
        <strain evidence="12 13">Tous</strain>
    </source>
</reference>
<keyword evidence="2" id="KW-1003">Cell membrane</keyword>
<feature type="transmembrane region" description="Helical" evidence="9">
    <location>
        <begin position="532"/>
        <end position="553"/>
    </location>
</feature>
<gene>
    <name evidence="12" type="ORF">C7K55_06075</name>
</gene>
<dbReference type="GO" id="GO:0046872">
    <property type="term" value="F:metal ion binding"/>
    <property type="evidence" value="ECO:0007669"/>
    <property type="project" value="UniProtKB-KW"/>
</dbReference>
<evidence type="ECO:0000256" key="3">
    <source>
        <dbReference type="ARBA" id="ARBA00022723"/>
    </source>
</evidence>
<dbReference type="RefSeq" id="WP_106502512.1">
    <property type="nucleotide sequence ID" value="NZ_PXXO01000005.1"/>
</dbReference>
<keyword evidence="8 9" id="KW-0472">Membrane</keyword>
<dbReference type="GO" id="GO:0005886">
    <property type="term" value="C:plasma membrane"/>
    <property type="evidence" value="ECO:0007669"/>
    <property type="project" value="UniProtKB-SubCell"/>
</dbReference>
<evidence type="ECO:0000256" key="2">
    <source>
        <dbReference type="ARBA" id="ARBA00022475"/>
    </source>
</evidence>
<evidence type="ECO:0000259" key="11">
    <source>
        <dbReference type="PROSITE" id="PS51379"/>
    </source>
</evidence>
<evidence type="ECO:0000256" key="8">
    <source>
        <dbReference type="ARBA" id="ARBA00023136"/>
    </source>
</evidence>
<dbReference type="PROSITE" id="PS51379">
    <property type="entry name" value="4FE4S_FER_2"/>
    <property type="match status" value="1"/>
</dbReference>
<dbReference type="InterPro" id="IPR017900">
    <property type="entry name" value="4Fe4S_Fe_S_CS"/>
</dbReference>
<dbReference type="Proteomes" id="UP000243002">
    <property type="component" value="Unassembled WGS sequence"/>
</dbReference>
<evidence type="ECO:0000313" key="13">
    <source>
        <dbReference type="Proteomes" id="UP000243002"/>
    </source>
</evidence>
<keyword evidence="13" id="KW-1185">Reference proteome</keyword>
<dbReference type="Gene3D" id="1.10.8.60">
    <property type="match status" value="1"/>
</dbReference>
<dbReference type="InterPro" id="IPR002078">
    <property type="entry name" value="Sigma_54_int"/>
</dbReference>
<sequence length="694" mass="76406">MTSPTQELDAPALRRLAPYLVGSTRRGVVGGSRYAVKLRAALAQAAQDPARLPVLISGEPGLEKDNLAALVHFGSGDRRHVLIRVDTSLLRADGGDLFHGSPSQGPPLLECLGQGCVLLDRFDAAPPELRALLIELARTGQWPGCSEPFQGRLLFTAESSVPELEGLCDQIRVPPLRVRRQDLGDWIRYSLRRRARQLGWPKPPQVPANVVKRLQSHDFPNNLRELDVVINRALLQAKASAVHGELPDLLPEDVFWLLSRPTSLRFDIWGWKPRLREWMRAPWLWNGLLFGLVSWLFVLVNGALWLGPQDRAHNGALNLFWAWWWPVILVTFPLVGRLWCSFCPFMVWGEISQKLARLLGWQPRRWPRGDTDRWAAPVLAAGFGAILLWEELANLEDTAWLSSCLLLVITGGAVVCSLLFEKRFWCRYLCPVGGMNGLMAKLSVLELRAEAGTCSGSCSSYACFKGGPAEGEGLATGGCPLGTHPAHLEDNRNCVLCLTCVQACPHRSVKLRLRPPAADLQKGMAVPFGERLLLLVLLGGVALHHWQGWLAWMPWAPESLQAGPLLPRFGVGLIALLLPVLVAGWWPKPLLYGLLPLVWALLLSRYLPLGMVEAGQLLPVSAFPWQGAAAALWPSWSADQHVVAFCQSAVIAVGLIWSLVILRRLLLTSPRLLGLGSTLAIALALGGRWLTGMA</sequence>
<keyword evidence="6" id="KW-0408">Iron</keyword>
<dbReference type="PROSITE" id="PS50045">
    <property type="entry name" value="SIGMA54_INTERACT_4"/>
    <property type="match status" value="1"/>
</dbReference>
<dbReference type="PANTHER" id="PTHR30224">
    <property type="entry name" value="ELECTRON TRANSPORT PROTEIN"/>
    <property type="match status" value="1"/>
</dbReference>
<keyword evidence="4" id="KW-0547">Nucleotide-binding</keyword>
<dbReference type="GO" id="GO:0006355">
    <property type="term" value="P:regulation of DNA-templated transcription"/>
    <property type="evidence" value="ECO:0007669"/>
    <property type="project" value="InterPro"/>
</dbReference>
<keyword evidence="9" id="KW-1133">Transmembrane helix</keyword>
<dbReference type="PROSITE" id="PS00198">
    <property type="entry name" value="4FE4S_FER_1"/>
    <property type="match status" value="1"/>
</dbReference>
<feature type="transmembrane region" description="Helical" evidence="9">
    <location>
        <begin position="399"/>
        <end position="420"/>
    </location>
</feature>
<evidence type="ECO:0000256" key="7">
    <source>
        <dbReference type="ARBA" id="ARBA00023014"/>
    </source>
</evidence>
<proteinExistence type="predicted"/>
<feature type="transmembrane region" description="Helical" evidence="9">
    <location>
        <begin position="565"/>
        <end position="583"/>
    </location>
</feature>
<dbReference type="InterPro" id="IPR058031">
    <property type="entry name" value="AAA_lid_NorR"/>
</dbReference>
<accession>A0A2P7MXN5</accession>
<dbReference type="SUPFAM" id="SSF54862">
    <property type="entry name" value="4Fe-4S ferredoxins"/>
    <property type="match status" value="1"/>
</dbReference>
<dbReference type="GO" id="GO:0005524">
    <property type="term" value="F:ATP binding"/>
    <property type="evidence" value="ECO:0007669"/>
    <property type="project" value="InterPro"/>
</dbReference>
<keyword evidence="3" id="KW-0479">Metal-binding</keyword>
<feature type="transmembrane region" description="Helical" evidence="9">
    <location>
        <begin position="672"/>
        <end position="691"/>
    </location>
</feature>
<name>A0A2P7MXN5_9CYAN</name>
<dbReference type="Pfam" id="PF12801">
    <property type="entry name" value="Fer4_5"/>
    <property type="match status" value="2"/>
</dbReference>
<evidence type="ECO:0000256" key="6">
    <source>
        <dbReference type="ARBA" id="ARBA00023004"/>
    </source>
</evidence>